<evidence type="ECO:0000256" key="4">
    <source>
        <dbReference type="ARBA" id="ARBA00023136"/>
    </source>
</evidence>
<accession>A0ABP8HXK7</accession>
<reference evidence="7" key="1">
    <citation type="journal article" date="2019" name="Int. J. Syst. Evol. Microbiol.">
        <title>The Global Catalogue of Microorganisms (GCM) 10K type strain sequencing project: providing services to taxonomists for standard genome sequencing and annotation.</title>
        <authorList>
            <consortium name="The Broad Institute Genomics Platform"/>
            <consortium name="The Broad Institute Genome Sequencing Center for Infectious Disease"/>
            <person name="Wu L."/>
            <person name="Ma J."/>
        </authorList>
    </citation>
    <scope>NUCLEOTIDE SEQUENCE [LARGE SCALE GENOMIC DNA]</scope>
    <source>
        <strain evidence="7">JCM 17727</strain>
    </source>
</reference>
<sequence length="122" mass="13283">MKIKMITVLLALIFFLSGGAKLLGLEFELEAFGRWGYPLWFMYLTGVIEVAGAVALMIPRLSSLAALGLSGVMVGAVATHLMHSEWMMLVIASVILLVAVWRAYAGRKDIRRFIQAVTGPSA</sequence>
<feature type="transmembrane region" description="Helical" evidence="5">
    <location>
        <begin position="64"/>
        <end position="81"/>
    </location>
</feature>
<dbReference type="Proteomes" id="UP001501294">
    <property type="component" value="Unassembled WGS sequence"/>
</dbReference>
<keyword evidence="7" id="KW-1185">Reference proteome</keyword>
<name>A0ABP8HXK7_9GAMM</name>
<evidence type="ECO:0000256" key="3">
    <source>
        <dbReference type="ARBA" id="ARBA00022989"/>
    </source>
</evidence>
<proteinExistence type="predicted"/>
<dbReference type="EMBL" id="BAABFU010000001">
    <property type="protein sequence ID" value="GAA4346979.1"/>
    <property type="molecule type" value="Genomic_DNA"/>
</dbReference>
<evidence type="ECO:0000256" key="1">
    <source>
        <dbReference type="ARBA" id="ARBA00004141"/>
    </source>
</evidence>
<keyword evidence="2 5" id="KW-0812">Transmembrane</keyword>
<comment type="caution">
    <text evidence="6">The sequence shown here is derived from an EMBL/GenBank/DDBJ whole genome shotgun (WGS) entry which is preliminary data.</text>
</comment>
<keyword evidence="4 5" id="KW-0472">Membrane</keyword>
<dbReference type="Pfam" id="PF13564">
    <property type="entry name" value="DoxX_2"/>
    <property type="match status" value="1"/>
</dbReference>
<feature type="transmembrane region" description="Helical" evidence="5">
    <location>
        <begin position="87"/>
        <end position="105"/>
    </location>
</feature>
<dbReference type="InterPro" id="IPR032808">
    <property type="entry name" value="DoxX"/>
</dbReference>
<evidence type="ECO:0000313" key="7">
    <source>
        <dbReference type="Proteomes" id="UP001501294"/>
    </source>
</evidence>
<protein>
    <submittedName>
        <fullName evidence="6">DoxX family protein</fullName>
    </submittedName>
</protein>
<evidence type="ECO:0000313" key="6">
    <source>
        <dbReference type="EMBL" id="GAA4346979.1"/>
    </source>
</evidence>
<comment type="subcellular location">
    <subcellularLocation>
        <location evidence="1">Membrane</location>
        <topology evidence="1">Multi-pass membrane protein</topology>
    </subcellularLocation>
</comment>
<dbReference type="RefSeq" id="WP_223576791.1">
    <property type="nucleotide sequence ID" value="NZ_BAABFU010000001.1"/>
</dbReference>
<evidence type="ECO:0000256" key="5">
    <source>
        <dbReference type="SAM" id="Phobius"/>
    </source>
</evidence>
<feature type="transmembrane region" description="Helical" evidence="5">
    <location>
        <begin position="40"/>
        <end position="57"/>
    </location>
</feature>
<keyword evidence="3 5" id="KW-1133">Transmembrane helix</keyword>
<gene>
    <name evidence="6" type="ORF">GCM10023150_08900</name>
</gene>
<evidence type="ECO:0000256" key="2">
    <source>
        <dbReference type="ARBA" id="ARBA00022692"/>
    </source>
</evidence>
<organism evidence="6 7">
    <name type="scientific">Kangiella taiwanensis</name>
    <dbReference type="NCBI Taxonomy" id="1079179"/>
    <lineage>
        <taxon>Bacteria</taxon>
        <taxon>Pseudomonadati</taxon>
        <taxon>Pseudomonadota</taxon>
        <taxon>Gammaproteobacteria</taxon>
        <taxon>Kangiellales</taxon>
        <taxon>Kangiellaceae</taxon>
        <taxon>Kangiella</taxon>
    </lineage>
</organism>